<gene>
    <name evidence="1" type="primary">WBGene00277891</name>
</gene>
<protein>
    <submittedName>
        <fullName evidence="1">Uncharacterized protein</fullName>
    </submittedName>
</protein>
<accession>A0A8R1YXD2</accession>
<sequence length="107" mass="11818">MATIRFLLIFLLSSFVVSNAADNEKRTVQERAVKQTLEIAAEKIDCEQLKNGETVSFKASDYPLISKIRRLTSAPLAVHGMTVPSVTEMIEMLMTLGGCNKDVTVKN</sequence>
<dbReference type="AlphaFoldDB" id="A0A2A6B3W1"/>
<reference evidence="1" key="2">
    <citation type="submission" date="2022-06" db="UniProtKB">
        <authorList>
            <consortium name="EnsemblMetazoa"/>
        </authorList>
    </citation>
    <scope>IDENTIFICATION</scope>
    <source>
        <strain evidence="1">PS312</strain>
    </source>
</reference>
<organism evidence="1 2">
    <name type="scientific">Pristionchus pacificus</name>
    <name type="common">Parasitic nematode worm</name>
    <dbReference type="NCBI Taxonomy" id="54126"/>
    <lineage>
        <taxon>Eukaryota</taxon>
        <taxon>Metazoa</taxon>
        <taxon>Ecdysozoa</taxon>
        <taxon>Nematoda</taxon>
        <taxon>Chromadorea</taxon>
        <taxon>Rhabditida</taxon>
        <taxon>Rhabditina</taxon>
        <taxon>Diplogasteromorpha</taxon>
        <taxon>Diplogasteroidea</taxon>
        <taxon>Neodiplogasteridae</taxon>
        <taxon>Pristionchus</taxon>
    </lineage>
</organism>
<dbReference type="EnsemblMetazoa" id="PPA39522.1">
    <property type="protein sequence ID" value="PPA39522.1"/>
    <property type="gene ID" value="WBGene00277891"/>
</dbReference>
<accession>A0A2A6B3W1</accession>
<reference evidence="2" key="1">
    <citation type="journal article" date="2008" name="Nat. Genet.">
        <title>The Pristionchus pacificus genome provides a unique perspective on nematode lifestyle and parasitism.</title>
        <authorList>
            <person name="Dieterich C."/>
            <person name="Clifton S.W."/>
            <person name="Schuster L.N."/>
            <person name="Chinwalla A."/>
            <person name="Delehaunty K."/>
            <person name="Dinkelacker I."/>
            <person name="Fulton L."/>
            <person name="Fulton R."/>
            <person name="Godfrey J."/>
            <person name="Minx P."/>
            <person name="Mitreva M."/>
            <person name="Roeseler W."/>
            <person name="Tian H."/>
            <person name="Witte H."/>
            <person name="Yang S.P."/>
            <person name="Wilson R.K."/>
            <person name="Sommer R.J."/>
        </authorList>
    </citation>
    <scope>NUCLEOTIDE SEQUENCE [LARGE SCALE GENOMIC DNA]</scope>
    <source>
        <strain evidence="2">PS312</strain>
    </source>
</reference>
<evidence type="ECO:0000313" key="2">
    <source>
        <dbReference type="Proteomes" id="UP000005239"/>
    </source>
</evidence>
<name>A0A2A6B3W1_PRIPA</name>
<proteinExistence type="predicted"/>
<dbReference type="Proteomes" id="UP000005239">
    <property type="component" value="Unassembled WGS sequence"/>
</dbReference>
<keyword evidence="2" id="KW-1185">Reference proteome</keyword>
<evidence type="ECO:0000313" key="1">
    <source>
        <dbReference type="EnsemblMetazoa" id="PPA39522.1"/>
    </source>
</evidence>